<organism evidence="3 4">
    <name type="scientific">Erythroxylum novogranatense</name>
    <dbReference type="NCBI Taxonomy" id="1862640"/>
    <lineage>
        <taxon>Eukaryota</taxon>
        <taxon>Viridiplantae</taxon>
        <taxon>Streptophyta</taxon>
        <taxon>Embryophyta</taxon>
        <taxon>Tracheophyta</taxon>
        <taxon>Spermatophyta</taxon>
        <taxon>Magnoliopsida</taxon>
        <taxon>eudicotyledons</taxon>
        <taxon>Gunneridae</taxon>
        <taxon>Pentapetalae</taxon>
        <taxon>rosids</taxon>
        <taxon>fabids</taxon>
        <taxon>Malpighiales</taxon>
        <taxon>Erythroxylaceae</taxon>
        <taxon>Erythroxylum</taxon>
    </lineage>
</organism>
<dbReference type="EMBL" id="JAIWQS010000001">
    <property type="protein sequence ID" value="KAJ8774684.1"/>
    <property type="molecule type" value="Genomic_DNA"/>
</dbReference>
<dbReference type="AlphaFoldDB" id="A0AAV8U922"/>
<feature type="compositionally biased region" description="Basic residues" evidence="1">
    <location>
        <begin position="45"/>
        <end position="54"/>
    </location>
</feature>
<evidence type="ECO:0000313" key="3">
    <source>
        <dbReference type="EMBL" id="KAJ8774684.1"/>
    </source>
</evidence>
<feature type="region of interest" description="Disordered" evidence="1">
    <location>
        <begin position="36"/>
        <end position="84"/>
    </location>
</feature>
<name>A0AAV8U922_9ROSI</name>
<reference evidence="3 4" key="1">
    <citation type="submission" date="2021-09" db="EMBL/GenBank/DDBJ databases">
        <title>Genomic insights and catalytic innovation underlie evolution of tropane alkaloids biosynthesis.</title>
        <authorList>
            <person name="Wang Y.-J."/>
            <person name="Tian T."/>
            <person name="Huang J.-P."/>
            <person name="Huang S.-X."/>
        </authorList>
    </citation>
    <scope>NUCLEOTIDE SEQUENCE [LARGE SCALE GENOMIC DNA]</scope>
    <source>
        <strain evidence="3">KIB-2018</strain>
        <tissue evidence="3">Leaf</tissue>
    </source>
</reference>
<evidence type="ECO:0000313" key="4">
    <source>
        <dbReference type="Proteomes" id="UP001159364"/>
    </source>
</evidence>
<comment type="caution">
    <text evidence="3">The sequence shown here is derived from an EMBL/GenBank/DDBJ whole genome shotgun (WGS) entry which is preliminary data.</text>
</comment>
<dbReference type="Proteomes" id="UP001159364">
    <property type="component" value="Linkage Group LG01"/>
</dbReference>
<proteinExistence type="predicted"/>
<keyword evidence="4" id="KW-1185">Reference proteome</keyword>
<keyword evidence="2" id="KW-0472">Membrane</keyword>
<keyword evidence="2" id="KW-0812">Transmembrane</keyword>
<gene>
    <name evidence="3" type="ORF">K2173_017130</name>
</gene>
<protein>
    <recommendedName>
        <fullName evidence="5">Secreted protein</fullName>
    </recommendedName>
</protein>
<accession>A0AAV8U922</accession>
<evidence type="ECO:0008006" key="5">
    <source>
        <dbReference type="Google" id="ProtNLM"/>
    </source>
</evidence>
<evidence type="ECO:0000256" key="2">
    <source>
        <dbReference type="SAM" id="Phobius"/>
    </source>
</evidence>
<keyword evidence="2" id="KW-1133">Transmembrane helix</keyword>
<evidence type="ECO:0000256" key="1">
    <source>
        <dbReference type="SAM" id="MobiDB-lite"/>
    </source>
</evidence>
<sequence length="84" mass="9419">MVSRNELSILATTFIMKRTSLYICCFIFIILVSGARSNSEERGRVYRSRSRRGGVNRLNKVVQTPGQGTEAASREYSPPSPPPR</sequence>
<feature type="transmembrane region" description="Helical" evidence="2">
    <location>
        <begin position="20"/>
        <end position="39"/>
    </location>
</feature>